<dbReference type="InterPro" id="IPR019734">
    <property type="entry name" value="TPR_rpt"/>
</dbReference>
<accession>A0ABD1U3N9</accession>
<dbReference type="Gene3D" id="1.25.40.10">
    <property type="entry name" value="Tetratricopeptide repeat domain"/>
    <property type="match status" value="1"/>
</dbReference>
<feature type="compositionally biased region" description="Acidic residues" evidence="2">
    <location>
        <begin position="135"/>
        <end position="152"/>
    </location>
</feature>
<evidence type="ECO:0000256" key="3">
    <source>
        <dbReference type="SAM" id="Phobius"/>
    </source>
</evidence>
<dbReference type="FunFam" id="1.25.40.10:FF:002119">
    <property type="entry name" value="Predicted protein"/>
    <property type="match status" value="1"/>
</dbReference>
<keyword evidence="3" id="KW-0472">Membrane</keyword>
<evidence type="ECO:0000256" key="2">
    <source>
        <dbReference type="SAM" id="MobiDB-lite"/>
    </source>
</evidence>
<dbReference type="Proteomes" id="UP001604336">
    <property type="component" value="Unassembled WGS sequence"/>
</dbReference>
<dbReference type="PANTHER" id="PTHR36761:SF2">
    <property type="entry name" value="ORF03 PROTEIN"/>
    <property type="match status" value="1"/>
</dbReference>
<keyword evidence="5" id="KW-1185">Reference proteome</keyword>
<keyword evidence="3" id="KW-1133">Transmembrane helix</keyword>
<dbReference type="AlphaFoldDB" id="A0ABD1U3N9"/>
<keyword evidence="1" id="KW-0802">TPR repeat</keyword>
<dbReference type="PROSITE" id="PS50005">
    <property type="entry name" value="TPR"/>
    <property type="match status" value="1"/>
</dbReference>
<dbReference type="SUPFAM" id="SSF48452">
    <property type="entry name" value="TPR-like"/>
    <property type="match status" value="1"/>
</dbReference>
<comment type="caution">
    <text evidence="4">The sequence shown here is derived from an EMBL/GenBank/DDBJ whole genome shotgun (WGS) entry which is preliminary data.</text>
</comment>
<evidence type="ECO:0000256" key="1">
    <source>
        <dbReference type="PROSITE-ProRule" id="PRU00339"/>
    </source>
</evidence>
<feature type="region of interest" description="Disordered" evidence="2">
    <location>
        <begin position="66"/>
        <end position="96"/>
    </location>
</feature>
<reference evidence="5" key="1">
    <citation type="submission" date="2024-07" db="EMBL/GenBank/DDBJ databases">
        <title>Two chromosome-level genome assemblies of Korean endemic species Abeliophyllum distichum and Forsythia ovata (Oleaceae).</title>
        <authorList>
            <person name="Jang H."/>
        </authorList>
    </citation>
    <scope>NUCLEOTIDE SEQUENCE [LARGE SCALE GENOMIC DNA]</scope>
</reference>
<evidence type="ECO:0000313" key="5">
    <source>
        <dbReference type="Proteomes" id="UP001604336"/>
    </source>
</evidence>
<gene>
    <name evidence="4" type="ORF">Adt_15842</name>
</gene>
<name>A0ABD1U3N9_9LAMI</name>
<dbReference type="EMBL" id="JBFOLK010000004">
    <property type="protein sequence ID" value="KAL2519595.1"/>
    <property type="molecule type" value="Genomic_DNA"/>
</dbReference>
<keyword evidence="3" id="KW-0812">Transmembrane</keyword>
<feature type="transmembrane region" description="Helical" evidence="3">
    <location>
        <begin position="333"/>
        <end position="351"/>
    </location>
</feature>
<sequence>MAVVLGNIAPFLDLVNSPSRTIIPDRSKIRPLPSDIVLHLFKKDHQNFNFESLLFENKERHVNIRGKSSRSKVNEVEYENSSDDENGNGNGFEEEFGEDEGFDWEKVMRRRVKELEEMRELEKKAEELQYKVDQEYDNNSEDGQDDNREETEEEKRMRVRKELEKVAKEQAEQRKTAQLMFELGQRAYGKGMYGRAIEFLEGALTIIPRPTLFGGEIQIWLAMAYEANNRHADCIALYQQLEKKHPSVSIRRQAADLRYILQAPKLKISQEEMVTIPLIGSSYDSYAATWSDKNKDSDERRSGSTTNQLPSTRDYLGDFLVWKPPVGLEKNQAFWVALTLWIGLVGAALLLQS</sequence>
<dbReference type="InterPro" id="IPR011990">
    <property type="entry name" value="TPR-like_helical_dom_sf"/>
</dbReference>
<evidence type="ECO:0000313" key="4">
    <source>
        <dbReference type="EMBL" id="KAL2519595.1"/>
    </source>
</evidence>
<proteinExistence type="predicted"/>
<feature type="compositionally biased region" description="Acidic residues" evidence="2">
    <location>
        <begin position="76"/>
        <end position="96"/>
    </location>
</feature>
<feature type="region of interest" description="Disordered" evidence="2">
    <location>
        <begin position="130"/>
        <end position="156"/>
    </location>
</feature>
<dbReference type="PANTHER" id="PTHR36761">
    <property type="entry name" value="ORF03 PROTEIN"/>
    <property type="match status" value="1"/>
</dbReference>
<protein>
    <submittedName>
        <fullName evidence="4">Tetratricopeptide repeat (TPR)-like superfamily protein</fullName>
    </submittedName>
</protein>
<feature type="repeat" description="TPR" evidence="1">
    <location>
        <begin position="177"/>
        <end position="210"/>
    </location>
</feature>
<organism evidence="4 5">
    <name type="scientific">Abeliophyllum distichum</name>
    <dbReference type="NCBI Taxonomy" id="126358"/>
    <lineage>
        <taxon>Eukaryota</taxon>
        <taxon>Viridiplantae</taxon>
        <taxon>Streptophyta</taxon>
        <taxon>Embryophyta</taxon>
        <taxon>Tracheophyta</taxon>
        <taxon>Spermatophyta</taxon>
        <taxon>Magnoliopsida</taxon>
        <taxon>eudicotyledons</taxon>
        <taxon>Gunneridae</taxon>
        <taxon>Pentapetalae</taxon>
        <taxon>asterids</taxon>
        <taxon>lamiids</taxon>
        <taxon>Lamiales</taxon>
        <taxon>Oleaceae</taxon>
        <taxon>Forsythieae</taxon>
        <taxon>Abeliophyllum</taxon>
    </lineage>
</organism>